<evidence type="ECO:0000256" key="7">
    <source>
        <dbReference type="SAM" id="Phobius"/>
    </source>
</evidence>
<dbReference type="GeneID" id="54327020"/>
<dbReference type="EMBL" id="QUQM01000003">
    <property type="protein sequence ID" value="KAA8648433.1"/>
    <property type="molecule type" value="Genomic_DNA"/>
</dbReference>
<keyword evidence="5 7" id="KW-1133">Transmembrane helix</keyword>
<evidence type="ECO:0000256" key="2">
    <source>
        <dbReference type="ARBA" id="ARBA00007282"/>
    </source>
</evidence>
<keyword evidence="6 7" id="KW-0472">Membrane</keyword>
<feature type="transmembrane region" description="Helical" evidence="7">
    <location>
        <begin position="155"/>
        <end position="175"/>
    </location>
</feature>
<evidence type="ECO:0000256" key="1">
    <source>
        <dbReference type="ARBA" id="ARBA00004141"/>
    </source>
</evidence>
<evidence type="ECO:0000256" key="5">
    <source>
        <dbReference type="ARBA" id="ARBA00022989"/>
    </source>
</evidence>
<dbReference type="Proteomes" id="UP000324241">
    <property type="component" value="Unassembled WGS sequence"/>
</dbReference>
<feature type="domain" description="Wax synthase" evidence="8">
    <location>
        <begin position="248"/>
        <end position="336"/>
    </location>
</feature>
<comment type="caution">
    <text evidence="9">The sequence shown here is derived from an EMBL/GenBank/DDBJ whole genome shotgun (WGS) entry which is preliminary data.</text>
</comment>
<evidence type="ECO:0000256" key="6">
    <source>
        <dbReference type="ARBA" id="ARBA00023136"/>
    </source>
</evidence>
<feature type="transmembrane region" description="Helical" evidence="7">
    <location>
        <begin position="7"/>
        <end position="28"/>
    </location>
</feature>
<dbReference type="InterPro" id="IPR032805">
    <property type="entry name" value="Wax_synthase_dom"/>
</dbReference>
<protein>
    <recommendedName>
        <fullName evidence="8">Wax synthase domain-containing protein</fullName>
    </recommendedName>
</protein>
<evidence type="ECO:0000256" key="3">
    <source>
        <dbReference type="ARBA" id="ARBA00022679"/>
    </source>
</evidence>
<sequence>MATGLDVWLIPITQWGCVQLVTALAVALTPSQSALRSAAAVIVVALAYSFQCRINEALSDTRAGGPLVAMCWVNVLNAMDLLVWRRIAYEDQIQWEQNTHLPHSTTNRPRTVSNRHLWSFAIAFNYRRINTPWQIAKLPRFDESNPRYVPTRGKFLLVCVMKLCVAVVFLSLFIIDANDPYLPGAIGGLAHRDSVLLPWVYAASTRRAIIQMCFVISFGVVCRATIVAGYNLMAIVAVAGRIYDPVEWPPIASSLTEAYSLRRLWGTAWHQTLRELLTSNADVITSSLLRIPRDSKWARYPRVVIAFVLSGLFHTGMDVAFGISLDDSGALRFFFLQAVGILVENAFQSVFRDHVKKVSPIMQRVAGYIWVCAFLLWVSPVWLNPMLLALFRDGTPLFSPFLMFKSRPI</sequence>
<dbReference type="PANTHER" id="PTHR31595:SF60">
    <property type="entry name" value="BIOSYNTHESIS PROTEIN (TRI7), PUTATIVE (AFU_ORTHOLOGUE AFUA_8G05970)-RELATED"/>
    <property type="match status" value="1"/>
</dbReference>
<evidence type="ECO:0000313" key="9">
    <source>
        <dbReference type="EMBL" id="KAA8648433.1"/>
    </source>
</evidence>
<dbReference type="Pfam" id="PF13813">
    <property type="entry name" value="MBOAT_2"/>
    <property type="match status" value="1"/>
</dbReference>
<organism evidence="9 10">
    <name type="scientific">Aspergillus tanneri</name>
    <dbReference type="NCBI Taxonomy" id="1220188"/>
    <lineage>
        <taxon>Eukaryota</taxon>
        <taxon>Fungi</taxon>
        <taxon>Dikarya</taxon>
        <taxon>Ascomycota</taxon>
        <taxon>Pezizomycotina</taxon>
        <taxon>Eurotiomycetes</taxon>
        <taxon>Eurotiomycetidae</taxon>
        <taxon>Eurotiales</taxon>
        <taxon>Aspergillaceae</taxon>
        <taxon>Aspergillus</taxon>
        <taxon>Aspergillus subgen. Circumdati</taxon>
    </lineage>
</organism>
<reference evidence="9 10" key="1">
    <citation type="submission" date="2019-08" db="EMBL/GenBank/DDBJ databases">
        <title>The genome sequence of a newly discovered highly antifungal drug resistant Aspergillus species, Aspergillus tanneri NIH 1004.</title>
        <authorList>
            <person name="Mounaud S."/>
            <person name="Singh I."/>
            <person name="Joardar V."/>
            <person name="Pakala S."/>
            <person name="Pakala S."/>
            <person name="Venepally P."/>
            <person name="Chung J.K."/>
            <person name="Losada L."/>
            <person name="Nierman W.C."/>
        </authorList>
    </citation>
    <scope>NUCLEOTIDE SEQUENCE [LARGE SCALE GENOMIC DNA]</scope>
    <source>
        <strain evidence="9 10">NIH1004</strain>
    </source>
</reference>
<dbReference type="GO" id="GO:0016020">
    <property type="term" value="C:membrane"/>
    <property type="evidence" value="ECO:0007669"/>
    <property type="project" value="UniProtKB-SubCell"/>
</dbReference>
<feature type="transmembrane region" description="Helical" evidence="7">
    <location>
        <begin position="208"/>
        <end position="232"/>
    </location>
</feature>
<feature type="transmembrane region" description="Helical" evidence="7">
    <location>
        <begin position="303"/>
        <end position="323"/>
    </location>
</feature>
<gene>
    <name evidence="9" type="ORF">ATNIH1004_004318</name>
</gene>
<dbReference type="InterPro" id="IPR044851">
    <property type="entry name" value="Wax_synthase"/>
</dbReference>
<evidence type="ECO:0000256" key="4">
    <source>
        <dbReference type="ARBA" id="ARBA00022692"/>
    </source>
</evidence>
<keyword evidence="4 7" id="KW-0812">Transmembrane</keyword>
<dbReference type="GO" id="GO:0006629">
    <property type="term" value="P:lipid metabolic process"/>
    <property type="evidence" value="ECO:0007669"/>
    <property type="project" value="InterPro"/>
</dbReference>
<comment type="similarity">
    <text evidence="2">Belongs to the wax synthase family.</text>
</comment>
<comment type="subcellular location">
    <subcellularLocation>
        <location evidence="1">Membrane</location>
        <topology evidence="1">Multi-pass membrane protein</topology>
    </subcellularLocation>
</comment>
<proteinExistence type="inferred from homology"/>
<dbReference type="VEuPathDB" id="FungiDB:EYZ11_000351"/>
<dbReference type="PANTHER" id="PTHR31595">
    <property type="entry name" value="LONG-CHAIN-ALCOHOL O-FATTY-ACYLTRANSFERASE 3-RELATED"/>
    <property type="match status" value="1"/>
</dbReference>
<feature type="transmembrane region" description="Helical" evidence="7">
    <location>
        <begin position="368"/>
        <end position="391"/>
    </location>
</feature>
<dbReference type="AlphaFoldDB" id="A0A5M9MU69"/>
<evidence type="ECO:0000313" key="10">
    <source>
        <dbReference type="Proteomes" id="UP000324241"/>
    </source>
</evidence>
<keyword evidence="3" id="KW-0808">Transferase</keyword>
<name>A0A5M9MU69_9EURO</name>
<evidence type="ECO:0000259" key="8">
    <source>
        <dbReference type="Pfam" id="PF13813"/>
    </source>
</evidence>
<feature type="transmembrane region" description="Helical" evidence="7">
    <location>
        <begin position="34"/>
        <end position="50"/>
    </location>
</feature>
<dbReference type="GO" id="GO:0008374">
    <property type="term" value="F:O-acyltransferase activity"/>
    <property type="evidence" value="ECO:0007669"/>
    <property type="project" value="InterPro"/>
</dbReference>
<dbReference type="OrthoDB" id="1077582at2759"/>
<dbReference type="RefSeq" id="XP_033427794.1">
    <property type="nucleotide sequence ID" value="XM_033568988.1"/>
</dbReference>
<accession>A0A5M9MU69</accession>
<feature type="transmembrane region" description="Helical" evidence="7">
    <location>
        <begin position="329"/>
        <end position="347"/>
    </location>
</feature>